<dbReference type="EMBL" id="BMVN01000030">
    <property type="protein sequence ID" value="GHA51950.1"/>
    <property type="molecule type" value="Genomic_DNA"/>
</dbReference>
<dbReference type="PANTHER" id="PTHR43861">
    <property type="entry name" value="TRANS-ACONITATE 2-METHYLTRANSFERASE-RELATED"/>
    <property type="match status" value="1"/>
</dbReference>
<keyword evidence="3" id="KW-1185">Reference proteome</keyword>
<dbReference type="SUPFAM" id="SSF53335">
    <property type="entry name" value="S-adenosyl-L-methionine-dependent methyltransferases"/>
    <property type="match status" value="1"/>
</dbReference>
<comment type="caution">
    <text evidence="2">The sequence shown here is derived from an EMBL/GenBank/DDBJ whole genome shotgun (WGS) entry which is preliminary data.</text>
</comment>
<dbReference type="CDD" id="cd02440">
    <property type="entry name" value="AdoMet_MTases"/>
    <property type="match status" value="1"/>
</dbReference>
<accession>A0ABQ3D5I1</accession>
<dbReference type="RefSeq" id="WP_189891967.1">
    <property type="nucleotide sequence ID" value="NZ_BMVN01000030.1"/>
</dbReference>
<evidence type="ECO:0000313" key="3">
    <source>
        <dbReference type="Proteomes" id="UP000653644"/>
    </source>
</evidence>
<dbReference type="Proteomes" id="UP000653644">
    <property type="component" value="Unassembled WGS sequence"/>
</dbReference>
<dbReference type="InterPro" id="IPR029063">
    <property type="entry name" value="SAM-dependent_MTases_sf"/>
</dbReference>
<gene>
    <name evidence="2" type="ORF">GCM10010345_65730</name>
</gene>
<dbReference type="Pfam" id="PF08241">
    <property type="entry name" value="Methyltransf_11"/>
    <property type="match status" value="1"/>
</dbReference>
<evidence type="ECO:0000313" key="2">
    <source>
        <dbReference type="EMBL" id="GHA51950.1"/>
    </source>
</evidence>
<sequence>MTEERLDPEKYAAALPKGVATVSTAASAPGQDGRSLPAAYWEPLWAGGRRYRQVCTAEKQLMAEHLDPGKGRLALDIGSGDGALARHLHHELGYRTTGIDCSPSAVALAAAHDSNPGPGPGEGPDWQCLDITTADLTALARPAYALITCRLVYRWIGDKPAFLDRIRRILAPGGVFWVVTEIAGRRTTTNPALQKLGISPLDAELLTTGWSSVRTADLDVLRCYALRP</sequence>
<evidence type="ECO:0000259" key="1">
    <source>
        <dbReference type="Pfam" id="PF08241"/>
    </source>
</evidence>
<feature type="domain" description="Methyltransferase type 11" evidence="1">
    <location>
        <begin position="75"/>
        <end position="177"/>
    </location>
</feature>
<organism evidence="2 3">
    <name type="scientific">Streptomyces canarius</name>
    <dbReference type="NCBI Taxonomy" id="285453"/>
    <lineage>
        <taxon>Bacteria</taxon>
        <taxon>Bacillati</taxon>
        <taxon>Actinomycetota</taxon>
        <taxon>Actinomycetes</taxon>
        <taxon>Kitasatosporales</taxon>
        <taxon>Streptomycetaceae</taxon>
        <taxon>Streptomyces</taxon>
    </lineage>
</organism>
<dbReference type="Gene3D" id="3.40.50.150">
    <property type="entry name" value="Vaccinia Virus protein VP39"/>
    <property type="match status" value="1"/>
</dbReference>
<name>A0ABQ3D5I1_9ACTN</name>
<reference evidence="3" key="1">
    <citation type="journal article" date="2019" name="Int. J. Syst. Evol. Microbiol.">
        <title>The Global Catalogue of Microorganisms (GCM) 10K type strain sequencing project: providing services to taxonomists for standard genome sequencing and annotation.</title>
        <authorList>
            <consortium name="The Broad Institute Genomics Platform"/>
            <consortium name="The Broad Institute Genome Sequencing Center for Infectious Disease"/>
            <person name="Wu L."/>
            <person name="Ma J."/>
        </authorList>
    </citation>
    <scope>NUCLEOTIDE SEQUENCE [LARGE SCALE GENOMIC DNA]</scope>
    <source>
        <strain evidence="3">JCM 4733</strain>
    </source>
</reference>
<protein>
    <recommendedName>
        <fullName evidence="1">Methyltransferase type 11 domain-containing protein</fullName>
    </recommendedName>
</protein>
<proteinExistence type="predicted"/>
<dbReference type="InterPro" id="IPR013216">
    <property type="entry name" value="Methyltransf_11"/>
</dbReference>